<sequence length="208" mass="22801">MGNLRILFFGDVVGRPGRAALKKSLAHLKKEFKADFVIINAENLSHGKGVSEPVIKEMEKIGVDAFTSGNHIFAKKREAQGLLTVENSNLLRPANYPTGTVGEGYRVFEAENGKKILIVNLIGRVFMQRNFEDPFAVAGEILKEYGLKMSDANIKVDAIIIDWHTEASSEKKALGYYLDGKVSAVLGTHTHIPTADEQVLPEGTAFMA</sequence>
<dbReference type="InterPro" id="IPR029052">
    <property type="entry name" value="Metallo-depent_PP-like"/>
</dbReference>
<dbReference type="SUPFAM" id="SSF56300">
    <property type="entry name" value="Metallo-dependent phosphatases"/>
    <property type="match status" value="1"/>
</dbReference>
<proteinExistence type="predicted"/>
<protein>
    <submittedName>
        <fullName evidence="1">Metallophosphoesterase</fullName>
    </submittedName>
</protein>
<dbReference type="EMBL" id="PFDW01000018">
    <property type="protein sequence ID" value="PJE58414.1"/>
    <property type="molecule type" value="Genomic_DNA"/>
</dbReference>
<evidence type="ECO:0000313" key="2">
    <source>
        <dbReference type="Proteomes" id="UP000231450"/>
    </source>
</evidence>
<comment type="caution">
    <text evidence="1">The sequence shown here is derived from an EMBL/GenBank/DDBJ whole genome shotgun (WGS) entry which is preliminary data.</text>
</comment>
<gene>
    <name evidence="1" type="ORF">COU81_00920</name>
</gene>
<dbReference type="PANTHER" id="PTHR36303">
    <property type="entry name" value="2',3'-CYCLIC-NUCLEOTIDE 2'-PHOSPHODIESTERASE"/>
    <property type="match status" value="1"/>
</dbReference>
<dbReference type="PANTHER" id="PTHR36303:SF1">
    <property type="entry name" value="2',3'-CYCLIC-NUCLEOTIDE 2'-PHOSPHODIESTERASE"/>
    <property type="match status" value="1"/>
</dbReference>
<dbReference type="Pfam" id="PF13277">
    <property type="entry name" value="YmdB"/>
    <property type="match status" value="1"/>
</dbReference>
<reference evidence="2" key="1">
    <citation type="submission" date="2017-09" db="EMBL/GenBank/DDBJ databases">
        <title>Depth-based differentiation of microbial function through sediment-hosted aquifers and enrichment of novel symbionts in the deep terrestrial subsurface.</title>
        <authorList>
            <person name="Probst A.J."/>
            <person name="Ladd B."/>
            <person name="Jarett J.K."/>
            <person name="Geller-Mcgrath D.E."/>
            <person name="Sieber C.M.K."/>
            <person name="Emerson J.B."/>
            <person name="Anantharaman K."/>
            <person name="Thomas B.C."/>
            <person name="Malmstrom R."/>
            <person name="Stieglmeier M."/>
            <person name="Klingl A."/>
            <person name="Woyke T."/>
            <person name="Ryan C.M."/>
            <person name="Banfield J.F."/>
        </authorList>
    </citation>
    <scope>NUCLEOTIDE SEQUENCE [LARGE SCALE GENOMIC DNA]</scope>
</reference>
<dbReference type="Gene3D" id="3.60.21.10">
    <property type="match status" value="1"/>
</dbReference>
<name>A0A2M8KES4_9BACT</name>
<evidence type="ECO:0000313" key="1">
    <source>
        <dbReference type="EMBL" id="PJE58414.1"/>
    </source>
</evidence>
<dbReference type="AlphaFoldDB" id="A0A2M8KES4"/>
<organism evidence="1 2">
    <name type="scientific">Candidatus Portnoybacteria bacterium CG10_big_fil_rev_8_21_14_0_10_36_7</name>
    <dbReference type="NCBI Taxonomy" id="1974812"/>
    <lineage>
        <taxon>Bacteria</taxon>
        <taxon>Candidatus Portnoyibacteriota</taxon>
    </lineage>
</organism>
<dbReference type="InterPro" id="IPR005235">
    <property type="entry name" value="YmdB-like"/>
</dbReference>
<dbReference type="Proteomes" id="UP000231450">
    <property type="component" value="Unassembled WGS sequence"/>
</dbReference>
<feature type="non-terminal residue" evidence="1">
    <location>
        <position position="208"/>
    </location>
</feature>
<dbReference type="GO" id="GO:0004113">
    <property type="term" value="F:2',3'-cyclic-nucleotide 3'-phosphodiesterase activity"/>
    <property type="evidence" value="ECO:0007669"/>
    <property type="project" value="TreeGrafter"/>
</dbReference>
<accession>A0A2M8KES4</accession>